<dbReference type="Proteomes" id="UP000503336">
    <property type="component" value="Chromosome"/>
</dbReference>
<dbReference type="AlphaFoldDB" id="A0A7L5BX80"/>
<reference evidence="1 2" key="1">
    <citation type="submission" date="2020-02" db="EMBL/GenBank/DDBJ databases">
        <title>complete genome sequence of Rhodobacteraceae bacterium.</title>
        <authorList>
            <person name="Park J."/>
            <person name="Kim Y.-S."/>
            <person name="Kim K.-H."/>
        </authorList>
    </citation>
    <scope>NUCLEOTIDE SEQUENCE [LARGE SCALE GENOMIC DNA]</scope>
    <source>
        <strain evidence="1 2">RR4-56</strain>
    </source>
</reference>
<keyword evidence="2" id="KW-1185">Reference proteome</keyword>
<accession>A0A7L5BX80</accession>
<protein>
    <submittedName>
        <fullName evidence="1">Uncharacterized protein</fullName>
    </submittedName>
</protein>
<dbReference type="EMBL" id="CP049056">
    <property type="protein sequence ID" value="QIE56990.1"/>
    <property type="molecule type" value="Genomic_DNA"/>
</dbReference>
<dbReference type="KEGG" id="hdh:G5B40_17020"/>
<sequence length="132" mass="14335">MSAERFAMLEDIAHRISLRDLAELARIRRALAALDTEAAALRRAEASEVAAADINDPAAARLLARFREVNAARIQALLERRAAMAADEAAARAAAIRALGRAHAAARLRRRAEAEASAARARREERALAFRS</sequence>
<organism evidence="1 2">
    <name type="scientific">Pikeienuella piscinae</name>
    <dbReference type="NCBI Taxonomy" id="2748098"/>
    <lineage>
        <taxon>Bacteria</taxon>
        <taxon>Pseudomonadati</taxon>
        <taxon>Pseudomonadota</taxon>
        <taxon>Alphaproteobacteria</taxon>
        <taxon>Rhodobacterales</taxon>
        <taxon>Paracoccaceae</taxon>
        <taxon>Pikeienuella</taxon>
    </lineage>
</organism>
<evidence type="ECO:0000313" key="1">
    <source>
        <dbReference type="EMBL" id="QIE56990.1"/>
    </source>
</evidence>
<dbReference type="RefSeq" id="WP_165101094.1">
    <property type="nucleotide sequence ID" value="NZ_CP049056.1"/>
</dbReference>
<proteinExistence type="predicted"/>
<name>A0A7L5BX80_9RHOB</name>
<evidence type="ECO:0000313" key="2">
    <source>
        <dbReference type="Proteomes" id="UP000503336"/>
    </source>
</evidence>
<gene>
    <name evidence="1" type="ORF">G5B40_17020</name>
</gene>